<dbReference type="Proteomes" id="UP001243375">
    <property type="component" value="Unassembled WGS sequence"/>
</dbReference>
<gene>
    <name evidence="1" type="ORF">QFC22_004203</name>
</gene>
<protein>
    <submittedName>
        <fullName evidence="1">Uncharacterized protein</fullName>
    </submittedName>
</protein>
<keyword evidence="2" id="KW-1185">Reference proteome</keyword>
<sequence>MGSLFSQRQGEENPEHDDIEDHVIEAAQPHSPASPQQTRISLAFFNAPNRLSSLANAHPEIIDLVSESLISRGALRSLASLNSASRSLYAATLPLLWRTFIWDPYGKGRKKTKAYWDLLSTCRGAEYIRFFVDRAKKPSSSHKKLPGLVSQLIATTGDQLKAYIAEFNDDGETKFVDSDERKVICHLLPAYEPMSAGDEDLITLRHALVHLAPPSGRPDSKRPSKKKPVIANGNHPVILLLSDTRSSSSTLVVPTNNTDHCHPQLTTTPNPILSQSYL</sequence>
<reference evidence="1" key="1">
    <citation type="submission" date="2023-04" db="EMBL/GenBank/DDBJ databases">
        <title>Draft Genome sequencing of Naganishia species isolated from polar environments using Oxford Nanopore Technology.</title>
        <authorList>
            <person name="Leo P."/>
            <person name="Venkateswaran K."/>
        </authorList>
    </citation>
    <scope>NUCLEOTIDE SEQUENCE</scope>
    <source>
        <strain evidence="1">MNA-CCFEE 5425</strain>
    </source>
</reference>
<proteinExistence type="predicted"/>
<dbReference type="EMBL" id="JASBWU010000011">
    <property type="protein sequence ID" value="KAJ9118292.1"/>
    <property type="molecule type" value="Genomic_DNA"/>
</dbReference>
<organism evidence="1 2">
    <name type="scientific">Naganishia vaughanmartiniae</name>
    <dbReference type="NCBI Taxonomy" id="1424756"/>
    <lineage>
        <taxon>Eukaryota</taxon>
        <taxon>Fungi</taxon>
        <taxon>Dikarya</taxon>
        <taxon>Basidiomycota</taxon>
        <taxon>Agaricomycotina</taxon>
        <taxon>Tremellomycetes</taxon>
        <taxon>Filobasidiales</taxon>
        <taxon>Filobasidiaceae</taxon>
        <taxon>Naganishia</taxon>
    </lineage>
</organism>
<name>A0ACC2X6B0_9TREE</name>
<evidence type="ECO:0000313" key="2">
    <source>
        <dbReference type="Proteomes" id="UP001243375"/>
    </source>
</evidence>
<evidence type="ECO:0000313" key="1">
    <source>
        <dbReference type="EMBL" id="KAJ9118292.1"/>
    </source>
</evidence>
<accession>A0ACC2X6B0</accession>
<comment type="caution">
    <text evidence="1">The sequence shown here is derived from an EMBL/GenBank/DDBJ whole genome shotgun (WGS) entry which is preliminary data.</text>
</comment>